<name>A0A4V6RR52_9GAMM</name>
<sequence length="80" mass="8904">MSVVLTIKESRHGLWRICSGPDVLFDRLRFAHAIRLGRGLAREEHDSSGAAARVEMICNDFSIPLVQYAETPRPRVAVAS</sequence>
<evidence type="ECO:0008006" key="3">
    <source>
        <dbReference type="Google" id="ProtNLM"/>
    </source>
</evidence>
<organism evidence="1 2">
    <name type="scientific">Rhodanobacter lindaniclasticus</name>
    <dbReference type="NCBI Taxonomy" id="75310"/>
    <lineage>
        <taxon>Bacteria</taxon>
        <taxon>Pseudomonadati</taxon>
        <taxon>Pseudomonadota</taxon>
        <taxon>Gammaproteobacteria</taxon>
        <taxon>Lysobacterales</taxon>
        <taxon>Rhodanobacteraceae</taxon>
        <taxon>Rhodanobacter</taxon>
    </lineage>
</organism>
<reference evidence="1 2" key="1">
    <citation type="submission" date="2017-02" db="EMBL/GenBank/DDBJ databases">
        <title>Whole genome sequencing of Rhodanobacter lindaniclasticus DSM 17932.</title>
        <authorList>
            <person name="Kumar S."/>
            <person name="Patil P."/>
            <person name="Patil P.B."/>
        </authorList>
    </citation>
    <scope>NUCLEOTIDE SEQUENCE [LARGE SCALE GENOMIC DNA]</scope>
    <source>
        <strain evidence="1 2">DSM 17932</strain>
    </source>
</reference>
<dbReference type="OrthoDB" id="5958102at2"/>
<comment type="caution">
    <text evidence="1">The sequence shown here is derived from an EMBL/GenBank/DDBJ whole genome shotgun (WGS) entry which is preliminary data.</text>
</comment>
<dbReference type="RefSeq" id="WP_136259743.1">
    <property type="nucleotide sequence ID" value="NZ_MWIO01000061.1"/>
</dbReference>
<keyword evidence="2" id="KW-1185">Reference proteome</keyword>
<accession>A0A4V6RR52</accession>
<dbReference type="AlphaFoldDB" id="A0A4V6RR52"/>
<dbReference type="EMBL" id="MWIO01000061">
    <property type="protein sequence ID" value="THD05741.1"/>
    <property type="molecule type" value="Genomic_DNA"/>
</dbReference>
<evidence type="ECO:0000313" key="1">
    <source>
        <dbReference type="EMBL" id="THD05741.1"/>
    </source>
</evidence>
<gene>
    <name evidence="1" type="ORF">B1991_16270</name>
</gene>
<proteinExistence type="predicted"/>
<dbReference type="Proteomes" id="UP000306317">
    <property type="component" value="Unassembled WGS sequence"/>
</dbReference>
<evidence type="ECO:0000313" key="2">
    <source>
        <dbReference type="Proteomes" id="UP000306317"/>
    </source>
</evidence>
<protein>
    <recommendedName>
        <fullName evidence="3">DUF1508 domain-containing protein</fullName>
    </recommendedName>
</protein>